<evidence type="ECO:0000313" key="1">
    <source>
        <dbReference type="EMBL" id="MEA0979167.1"/>
    </source>
</evidence>
<sequence length="233" mass="26927">MIDLKQNTLLREIPNNLLQDEKVKNLAKTLQTSLDQMRDWAYKINYTLHLDKLDDAVIDHLLWEKHIGWNEGLSLATTRQQKINLIQTAINTHRRKGTPAAIEQVLEALNLPGDVIEWFQYEGEPFHFKVEVTTTNITSKTLLLIRQLVNEYKNTRSWLDFVAVKLPKNEYIEIESSKSHYPVYLPVCGEIYCEGVPGAGTKKSIEIESKNYTYPVYMPICGEIFASEVIDTW</sequence>
<keyword evidence="2" id="KW-1185">Reference proteome</keyword>
<proteinExistence type="predicted"/>
<dbReference type="NCBIfam" id="TIGR01634">
    <property type="entry name" value="tail_P2_I"/>
    <property type="match status" value="1"/>
</dbReference>
<reference evidence="1 2" key="1">
    <citation type="submission" date="2023-12" db="EMBL/GenBank/DDBJ databases">
        <title>Genome comparison identifies genes involved in endophytic behavior of Lysinibacillus irui and provides insights into its role as a plant-growth promoting bacterium.</title>
        <authorList>
            <person name="Hilario S."/>
            <person name="Matos I."/>
            <person name="Goncalves M.F.M."/>
            <person name="Pardo C.A."/>
            <person name="Santos M.J."/>
        </authorList>
    </citation>
    <scope>NUCLEOTIDE SEQUENCE [LARGE SCALE GENOMIC DNA]</scope>
    <source>
        <strain evidence="1 2">B3</strain>
    </source>
</reference>
<name>A0ABU5NT01_9BACI</name>
<accession>A0ABU5NT01</accession>
<dbReference type="Pfam" id="PF09684">
    <property type="entry name" value="Tail_P2_I"/>
    <property type="match status" value="1"/>
</dbReference>
<gene>
    <name evidence="1" type="ORF">U6C28_23080</name>
</gene>
<dbReference type="InterPro" id="IPR006521">
    <property type="entry name" value="Tail_protein_I"/>
</dbReference>
<organism evidence="1 2">
    <name type="scientific">Lysinibacillus irui</name>
    <dbReference type="NCBI Taxonomy" id="2998077"/>
    <lineage>
        <taxon>Bacteria</taxon>
        <taxon>Bacillati</taxon>
        <taxon>Bacillota</taxon>
        <taxon>Bacilli</taxon>
        <taxon>Bacillales</taxon>
        <taxon>Bacillaceae</taxon>
        <taxon>Lysinibacillus</taxon>
    </lineage>
</organism>
<comment type="caution">
    <text evidence="1">The sequence shown here is derived from an EMBL/GenBank/DDBJ whole genome shotgun (WGS) entry which is preliminary data.</text>
</comment>
<dbReference type="RefSeq" id="WP_322612126.1">
    <property type="nucleotide sequence ID" value="NZ_JAXLNX010000031.1"/>
</dbReference>
<protein>
    <submittedName>
        <fullName evidence="1">Phage tail protein I</fullName>
    </submittedName>
</protein>
<evidence type="ECO:0000313" key="2">
    <source>
        <dbReference type="Proteomes" id="UP001289615"/>
    </source>
</evidence>
<dbReference type="Proteomes" id="UP001289615">
    <property type="component" value="Unassembled WGS sequence"/>
</dbReference>
<dbReference type="EMBL" id="JAXUIA010000022">
    <property type="protein sequence ID" value="MEA0979167.1"/>
    <property type="molecule type" value="Genomic_DNA"/>
</dbReference>